<evidence type="ECO:0000256" key="1">
    <source>
        <dbReference type="SAM" id="Phobius"/>
    </source>
</evidence>
<proteinExistence type="predicted"/>
<dbReference type="RefSeq" id="WP_382312261.1">
    <property type="nucleotide sequence ID" value="NZ_JBHUFD010000001.1"/>
</dbReference>
<dbReference type="Proteomes" id="UP001597197">
    <property type="component" value="Unassembled WGS sequence"/>
</dbReference>
<sequence>METSASPGRFWRWLLPVAVAGCLYVNYLYNAHPPAGALSNGAMSARHPTLLTPAGYAFSIWGVIFSGLVLYTGWQLRPQAWQTPLPARVTPVLTLAVLATMSWTLVFSYELIGLSLVVMLAILGLLAVAYGRARRVVLAGEAPGWPTWFLSWYLGWIMLATVLNFIFGLRDAVGVQWSAEASLAGSYALTIIAAGLGVALAWNKRDAGLPLPIAWGLVGTWVAQRAAVPGLATTALGAAVALVVGAVLAGLLRRRPAERLAAG</sequence>
<accession>A0ABW4QRU1</accession>
<gene>
    <name evidence="2" type="ORF">ACFSDX_05810</name>
</gene>
<keyword evidence="3" id="KW-1185">Reference proteome</keyword>
<evidence type="ECO:0008006" key="4">
    <source>
        <dbReference type="Google" id="ProtNLM"/>
    </source>
</evidence>
<keyword evidence="1" id="KW-1133">Transmembrane helix</keyword>
<dbReference type="PANTHER" id="PTHR33802">
    <property type="entry name" value="SI:CH211-161H7.5-RELATED"/>
    <property type="match status" value="1"/>
</dbReference>
<dbReference type="EMBL" id="JBHUFD010000001">
    <property type="protein sequence ID" value="MFD1871931.1"/>
    <property type="molecule type" value="Genomic_DNA"/>
</dbReference>
<dbReference type="Gene3D" id="1.20.1260.100">
    <property type="entry name" value="TspO/MBR protein"/>
    <property type="match status" value="1"/>
</dbReference>
<evidence type="ECO:0000313" key="3">
    <source>
        <dbReference type="Proteomes" id="UP001597197"/>
    </source>
</evidence>
<feature type="transmembrane region" description="Helical" evidence="1">
    <location>
        <begin position="12"/>
        <end position="30"/>
    </location>
</feature>
<keyword evidence="1" id="KW-0472">Membrane</keyword>
<dbReference type="PANTHER" id="PTHR33802:SF1">
    <property type="entry name" value="XK-RELATED PROTEIN"/>
    <property type="match status" value="1"/>
</dbReference>
<comment type="caution">
    <text evidence="2">The sequence shown here is derived from an EMBL/GenBank/DDBJ whole genome shotgun (WGS) entry which is preliminary data.</text>
</comment>
<dbReference type="InterPro" id="IPR038330">
    <property type="entry name" value="TspO/MBR-related_sf"/>
</dbReference>
<keyword evidence="1" id="KW-0812">Transmembrane</keyword>
<feature type="transmembrane region" description="Helical" evidence="1">
    <location>
        <begin position="234"/>
        <end position="252"/>
    </location>
</feature>
<reference evidence="3" key="1">
    <citation type="journal article" date="2019" name="Int. J. Syst. Evol. Microbiol.">
        <title>The Global Catalogue of Microorganisms (GCM) 10K type strain sequencing project: providing services to taxonomists for standard genome sequencing and annotation.</title>
        <authorList>
            <consortium name="The Broad Institute Genomics Platform"/>
            <consortium name="The Broad Institute Genome Sequencing Center for Infectious Disease"/>
            <person name="Wu L."/>
            <person name="Ma J."/>
        </authorList>
    </citation>
    <scope>NUCLEOTIDE SEQUENCE [LARGE SCALE GENOMIC DNA]</scope>
    <source>
        <strain evidence="3">CGMCC 1.15795</strain>
    </source>
</reference>
<protein>
    <recommendedName>
        <fullName evidence="4">Tryptophan-rich sensory protein</fullName>
    </recommendedName>
</protein>
<name>A0ABW4QRU1_9BACT</name>
<feature type="transmembrane region" description="Helical" evidence="1">
    <location>
        <begin position="85"/>
        <end position="105"/>
    </location>
</feature>
<feature type="transmembrane region" description="Helical" evidence="1">
    <location>
        <begin position="50"/>
        <end position="73"/>
    </location>
</feature>
<feature type="transmembrane region" description="Helical" evidence="1">
    <location>
        <begin position="150"/>
        <end position="169"/>
    </location>
</feature>
<evidence type="ECO:0000313" key="2">
    <source>
        <dbReference type="EMBL" id="MFD1871931.1"/>
    </source>
</evidence>
<feature type="transmembrane region" description="Helical" evidence="1">
    <location>
        <begin position="181"/>
        <end position="202"/>
    </location>
</feature>
<feature type="transmembrane region" description="Helical" evidence="1">
    <location>
        <begin position="111"/>
        <end position="130"/>
    </location>
</feature>
<organism evidence="2 3">
    <name type="scientific">Hymenobacter bucti</name>
    <dbReference type="NCBI Taxonomy" id="1844114"/>
    <lineage>
        <taxon>Bacteria</taxon>
        <taxon>Pseudomonadati</taxon>
        <taxon>Bacteroidota</taxon>
        <taxon>Cytophagia</taxon>
        <taxon>Cytophagales</taxon>
        <taxon>Hymenobacteraceae</taxon>
        <taxon>Hymenobacter</taxon>
    </lineage>
</organism>